<feature type="chain" id="PRO_5044985725" description="Neutral metalloproteinase" evidence="8">
    <location>
        <begin position="21"/>
        <end position="631"/>
    </location>
</feature>
<dbReference type="Pfam" id="PF04151">
    <property type="entry name" value="PPC"/>
    <property type="match status" value="1"/>
</dbReference>
<name>A0ABW1LC03_9ACTN</name>
<evidence type="ECO:0000256" key="9">
    <source>
        <dbReference type="SAM" id="MobiDB-lite"/>
    </source>
</evidence>
<evidence type="ECO:0000256" key="2">
    <source>
        <dbReference type="ARBA" id="ARBA00022670"/>
    </source>
</evidence>
<dbReference type="Pfam" id="PF02868">
    <property type="entry name" value="Peptidase_M4_C"/>
    <property type="match status" value="1"/>
</dbReference>
<dbReference type="RefSeq" id="WP_379149242.1">
    <property type="nucleotide sequence ID" value="NZ_JBHSRJ010000001.1"/>
</dbReference>
<dbReference type="PRINTS" id="PR00730">
    <property type="entry name" value="THERMOLYSIN"/>
</dbReference>
<dbReference type="CDD" id="cd09597">
    <property type="entry name" value="M4_TLP"/>
    <property type="match status" value="1"/>
</dbReference>
<dbReference type="Proteomes" id="UP001596135">
    <property type="component" value="Unassembled WGS sequence"/>
</dbReference>
<evidence type="ECO:0000313" key="14">
    <source>
        <dbReference type="EMBL" id="MFC6041515.1"/>
    </source>
</evidence>
<feature type="domain" description="Peptidase M4" evidence="10">
    <location>
        <begin position="208"/>
        <end position="344"/>
    </location>
</feature>
<keyword evidence="8" id="KW-0964">Secreted</keyword>
<dbReference type="Gene3D" id="3.10.450.490">
    <property type="match status" value="1"/>
</dbReference>
<evidence type="ECO:0000256" key="1">
    <source>
        <dbReference type="ARBA" id="ARBA00009388"/>
    </source>
</evidence>
<evidence type="ECO:0000259" key="10">
    <source>
        <dbReference type="Pfam" id="PF01447"/>
    </source>
</evidence>
<comment type="caution">
    <text evidence="14">The sequence shown here is derived from an EMBL/GenBank/DDBJ whole genome shotgun (WGS) entry which is preliminary data.</text>
</comment>
<dbReference type="Pfam" id="PF01447">
    <property type="entry name" value="Peptidase_M4"/>
    <property type="match status" value="1"/>
</dbReference>
<evidence type="ECO:0000259" key="11">
    <source>
        <dbReference type="Pfam" id="PF02868"/>
    </source>
</evidence>
<dbReference type="PANTHER" id="PTHR33794">
    <property type="entry name" value="BACILLOLYSIN"/>
    <property type="match status" value="1"/>
</dbReference>
<dbReference type="InterPro" id="IPR001570">
    <property type="entry name" value="Peptidase_M4_C_domain"/>
</dbReference>
<dbReference type="Gene3D" id="1.10.390.10">
    <property type="entry name" value="Neutral Protease Domain 2"/>
    <property type="match status" value="1"/>
</dbReference>
<dbReference type="InterPro" id="IPR007280">
    <property type="entry name" value="Peptidase_C_arc/bac"/>
</dbReference>
<comment type="function">
    <text evidence="8">Extracellular zinc metalloprotease.</text>
</comment>
<dbReference type="EMBL" id="JBHSRJ010000001">
    <property type="protein sequence ID" value="MFC6041515.1"/>
    <property type="molecule type" value="Genomic_DNA"/>
</dbReference>
<feature type="domain" description="Peptidase C-terminal archaeal/bacterial" evidence="12">
    <location>
        <begin position="555"/>
        <end position="617"/>
    </location>
</feature>
<evidence type="ECO:0000256" key="7">
    <source>
        <dbReference type="ARBA" id="ARBA00023049"/>
    </source>
</evidence>
<evidence type="ECO:0000259" key="13">
    <source>
        <dbReference type="Pfam" id="PF07504"/>
    </source>
</evidence>
<dbReference type="SUPFAM" id="SSF89260">
    <property type="entry name" value="Collagen-binding domain"/>
    <property type="match status" value="1"/>
</dbReference>
<proteinExistence type="inferred from homology"/>
<dbReference type="InterPro" id="IPR050728">
    <property type="entry name" value="Zinc_Metalloprotease_M4"/>
</dbReference>
<keyword evidence="5 8" id="KW-0378">Hydrolase</keyword>
<dbReference type="Pfam" id="PF07504">
    <property type="entry name" value="FTP"/>
    <property type="match status" value="1"/>
</dbReference>
<keyword evidence="6 8" id="KW-0862">Zinc</keyword>
<dbReference type="PANTHER" id="PTHR33794:SF1">
    <property type="entry name" value="BACILLOLYSIN"/>
    <property type="match status" value="1"/>
</dbReference>
<feature type="domain" description="Peptidase M4 C-terminal" evidence="11">
    <location>
        <begin position="354"/>
        <end position="514"/>
    </location>
</feature>
<evidence type="ECO:0000256" key="5">
    <source>
        <dbReference type="ARBA" id="ARBA00022801"/>
    </source>
</evidence>
<evidence type="ECO:0000256" key="3">
    <source>
        <dbReference type="ARBA" id="ARBA00022723"/>
    </source>
</evidence>
<feature type="signal peptide" evidence="8">
    <location>
        <begin position="1"/>
        <end position="20"/>
    </location>
</feature>
<dbReference type="EC" id="3.4.24.-" evidence="8"/>
<dbReference type="InterPro" id="IPR023612">
    <property type="entry name" value="Peptidase_M4"/>
</dbReference>
<reference evidence="15" key="1">
    <citation type="journal article" date="2019" name="Int. J. Syst. Evol. Microbiol.">
        <title>The Global Catalogue of Microorganisms (GCM) 10K type strain sequencing project: providing services to taxonomists for standard genome sequencing and annotation.</title>
        <authorList>
            <consortium name="The Broad Institute Genomics Platform"/>
            <consortium name="The Broad Institute Genome Sequencing Center for Infectious Disease"/>
            <person name="Wu L."/>
            <person name="Ma J."/>
        </authorList>
    </citation>
    <scope>NUCLEOTIDE SEQUENCE [LARGE SCALE GENOMIC DNA]</scope>
    <source>
        <strain evidence="15">CCUG 54522</strain>
    </source>
</reference>
<evidence type="ECO:0000259" key="12">
    <source>
        <dbReference type="Pfam" id="PF04151"/>
    </source>
</evidence>
<keyword evidence="15" id="KW-1185">Reference proteome</keyword>
<comment type="similarity">
    <text evidence="1 8">Belongs to the peptidase M4 family.</text>
</comment>
<dbReference type="Gene3D" id="2.60.120.380">
    <property type="match status" value="1"/>
</dbReference>
<evidence type="ECO:0000313" key="15">
    <source>
        <dbReference type="Proteomes" id="UP001596135"/>
    </source>
</evidence>
<gene>
    <name evidence="14" type="ORF">ACFPYL_00415</name>
</gene>
<dbReference type="InterPro" id="IPR027268">
    <property type="entry name" value="Peptidase_M4/M1_CTD_sf"/>
</dbReference>
<protein>
    <recommendedName>
        <fullName evidence="8">Neutral metalloproteinase</fullName>
        <ecNumber evidence="8">3.4.24.-</ecNumber>
    </recommendedName>
</protein>
<sequence>MSTRTLLGAALAVTVSGALALGLQAPSSSSAPGTHADKPATKGQTAVPDRVARTAARSYLGDHRASFKASPHDMFRQASTTKGTAGTQYVAYDRTYRGLPVVGGDFVLAVDPSGKVTGRSATQPQVIRLRSTRPTVKPAAARRTAMRQVGHVQRASKPHLVVLAKGRPTLAWQTLVVGTTKHRPTRLTVLTNARNGRVLSSWDRVVDGTGAGYYYPGVTIGTSLSGSTYRMSDSTRSGVSCANQAGTIYTGPDDSWGNGSGTNLETGCVDVLYSVDKEVDMLSAWLGRSGVKGNGTSYPARVGLNDVNAYFDGTKTNFGHSQDGARQLTAIDIVAHENGHGVFETTPGGSTGDNETGGMNEATGDIFGALTEAYANNPNDPADFTVGEEADLVGDGPIRYMYNPSIVGDPNCWSSSIKNAEVHAAAGPLNHWFYLLSQGSAASPASPTCNGSSVTGVGIQTAGKIYYNAMLLKTTYWTHGKARVATLTAAKNLYGSTDCTTFNRVKAAWDAVSVPSQAGEPTCGSGGGGGTCTKVTATGTASSGASTYKPSSTGVTVTTAGTINGCLTGPSGVDLDLYLQKKSGSSWVDVAASEGSTSTESITYSAGAGTYRWDVYAYSGSGSFTLKYDTP</sequence>
<keyword evidence="3" id="KW-0479">Metal-binding</keyword>
<keyword evidence="4 8" id="KW-0732">Signal</keyword>
<comment type="subcellular location">
    <subcellularLocation>
        <location evidence="8">Secreted</location>
    </subcellularLocation>
</comment>
<organism evidence="14 15">
    <name type="scientific">Nocardioides hankookensis</name>
    <dbReference type="NCBI Taxonomy" id="443157"/>
    <lineage>
        <taxon>Bacteria</taxon>
        <taxon>Bacillati</taxon>
        <taxon>Actinomycetota</taxon>
        <taxon>Actinomycetes</taxon>
        <taxon>Propionibacteriales</taxon>
        <taxon>Nocardioidaceae</taxon>
        <taxon>Nocardioides</taxon>
    </lineage>
</organism>
<keyword evidence="7 8" id="KW-0482">Metalloprotease</keyword>
<dbReference type="InterPro" id="IPR013856">
    <property type="entry name" value="Peptidase_M4_domain"/>
</dbReference>
<feature type="domain" description="FTP" evidence="13">
    <location>
        <begin position="75"/>
        <end position="117"/>
    </location>
</feature>
<accession>A0ABW1LC03</accession>
<evidence type="ECO:0000256" key="4">
    <source>
        <dbReference type="ARBA" id="ARBA00022729"/>
    </source>
</evidence>
<evidence type="ECO:0000256" key="6">
    <source>
        <dbReference type="ARBA" id="ARBA00022833"/>
    </source>
</evidence>
<comment type="cofactor">
    <cofactor evidence="8">
        <name>Zn(2+)</name>
        <dbReference type="ChEBI" id="CHEBI:29105"/>
    </cofactor>
</comment>
<dbReference type="Gene3D" id="3.10.170.10">
    <property type="match status" value="1"/>
</dbReference>
<keyword evidence="2 8" id="KW-0645">Protease</keyword>
<dbReference type="SUPFAM" id="SSF55486">
    <property type="entry name" value="Metalloproteases ('zincins'), catalytic domain"/>
    <property type="match status" value="1"/>
</dbReference>
<evidence type="ECO:0000256" key="8">
    <source>
        <dbReference type="RuleBase" id="RU366073"/>
    </source>
</evidence>
<feature type="region of interest" description="Disordered" evidence="9">
    <location>
        <begin position="26"/>
        <end position="50"/>
    </location>
</feature>
<dbReference type="InterPro" id="IPR011096">
    <property type="entry name" value="FTP_domain"/>
</dbReference>